<dbReference type="PANTHER" id="PTHR46979:SF2">
    <property type="entry name" value="SORTING NEXIN-41"/>
    <property type="match status" value="1"/>
</dbReference>
<evidence type="ECO:0000256" key="1">
    <source>
        <dbReference type="ARBA" id="ARBA00004481"/>
    </source>
</evidence>
<keyword evidence="4" id="KW-0967">Endosome</keyword>
<feature type="domain" description="PX" evidence="8">
    <location>
        <begin position="1"/>
        <end position="70"/>
    </location>
</feature>
<keyword evidence="5" id="KW-0653">Protein transport</keyword>
<evidence type="ECO:0000256" key="6">
    <source>
        <dbReference type="ARBA" id="ARBA00023121"/>
    </source>
</evidence>
<evidence type="ECO:0000256" key="7">
    <source>
        <dbReference type="ARBA" id="ARBA00023136"/>
    </source>
</evidence>
<comment type="subcellular location">
    <subcellularLocation>
        <location evidence="1">Endosome membrane</location>
        <topology evidence="1">Peripheral membrane protein</topology>
    </subcellularLocation>
</comment>
<keyword evidence="7" id="KW-0472">Membrane</keyword>
<reference evidence="9 10" key="1">
    <citation type="submission" date="2016-07" db="EMBL/GenBank/DDBJ databases">
        <title>Pervasive Adenine N6-methylation of Active Genes in Fungi.</title>
        <authorList>
            <consortium name="DOE Joint Genome Institute"/>
            <person name="Mondo S.J."/>
            <person name="Dannebaum R.O."/>
            <person name="Kuo R.C."/>
            <person name="Labutti K."/>
            <person name="Haridas S."/>
            <person name="Kuo A."/>
            <person name="Salamov A."/>
            <person name="Ahrendt S.R."/>
            <person name="Lipzen A."/>
            <person name="Sullivan W."/>
            <person name="Andreopoulos W.B."/>
            <person name="Clum A."/>
            <person name="Lindquist E."/>
            <person name="Daum C."/>
            <person name="Ramamoorthy G.K."/>
            <person name="Gryganskyi A."/>
            <person name="Culley D."/>
            <person name="Magnuson J.K."/>
            <person name="James T.Y."/>
            <person name="O'Malley M.A."/>
            <person name="Stajich J.E."/>
            <person name="Spatafora J.W."/>
            <person name="Visel A."/>
            <person name="Grigoriev I.V."/>
        </authorList>
    </citation>
    <scope>NUCLEOTIDE SEQUENCE [LARGE SCALE GENOMIC DNA]</scope>
    <source>
        <strain evidence="9 10">JEL800</strain>
    </source>
</reference>
<dbReference type="Proteomes" id="UP000193642">
    <property type="component" value="Unassembled WGS sequence"/>
</dbReference>
<dbReference type="InterPro" id="IPR051079">
    <property type="entry name" value="Sorting_Nexin_Autophagy"/>
</dbReference>
<dbReference type="PANTHER" id="PTHR46979">
    <property type="entry name" value="SORTING NEXIN-41"/>
    <property type="match status" value="1"/>
</dbReference>
<proteinExistence type="inferred from homology"/>
<dbReference type="STRING" id="329046.A0A1Y2C489"/>
<dbReference type="EMBL" id="MCGO01000030">
    <property type="protein sequence ID" value="ORY41863.1"/>
    <property type="molecule type" value="Genomic_DNA"/>
</dbReference>
<name>A0A1Y2C489_9FUNG</name>
<evidence type="ECO:0000313" key="9">
    <source>
        <dbReference type="EMBL" id="ORY41863.1"/>
    </source>
</evidence>
<comment type="similarity">
    <text evidence="2">Belongs to the sorting nexin family.</text>
</comment>
<dbReference type="PROSITE" id="PS50195">
    <property type="entry name" value="PX"/>
    <property type="match status" value="1"/>
</dbReference>
<dbReference type="InterPro" id="IPR001683">
    <property type="entry name" value="PX_dom"/>
</dbReference>
<dbReference type="GO" id="GO:0015031">
    <property type="term" value="P:protein transport"/>
    <property type="evidence" value="ECO:0007669"/>
    <property type="project" value="UniProtKB-KW"/>
</dbReference>
<dbReference type="GO" id="GO:0010008">
    <property type="term" value="C:endosome membrane"/>
    <property type="evidence" value="ECO:0007669"/>
    <property type="project" value="UniProtKB-SubCell"/>
</dbReference>
<dbReference type="OrthoDB" id="289314at2759"/>
<keyword evidence="10" id="KW-1185">Reference proteome</keyword>
<dbReference type="GO" id="GO:0035091">
    <property type="term" value="F:phosphatidylinositol binding"/>
    <property type="evidence" value="ECO:0007669"/>
    <property type="project" value="InterPro"/>
</dbReference>
<evidence type="ECO:0000256" key="4">
    <source>
        <dbReference type="ARBA" id="ARBA00022753"/>
    </source>
</evidence>
<keyword evidence="6" id="KW-0446">Lipid-binding</keyword>
<dbReference type="InterPro" id="IPR036871">
    <property type="entry name" value="PX_dom_sf"/>
</dbReference>
<comment type="caution">
    <text evidence="9">The sequence shown here is derived from an EMBL/GenBank/DDBJ whole genome shotgun (WGS) entry which is preliminary data.</text>
</comment>
<dbReference type="AlphaFoldDB" id="A0A1Y2C489"/>
<dbReference type="Gene3D" id="3.30.1520.10">
    <property type="entry name" value="Phox-like domain"/>
    <property type="match status" value="1"/>
</dbReference>
<evidence type="ECO:0000256" key="3">
    <source>
        <dbReference type="ARBA" id="ARBA00022448"/>
    </source>
</evidence>
<gene>
    <name evidence="9" type="ORF">BCR33DRAFT_326470</name>
</gene>
<evidence type="ECO:0000256" key="2">
    <source>
        <dbReference type="ARBA" id="ARBA00010883"/>
    </source>
</evidence>
<evidence type="ECO:0000313" key="10">
    <source>
        <dbReference type="Proteomes" id="UP000193642"/>
    </source>
</evidence>
<evidence type="ECO:0000256" key="5">
    <source>
        <dbReference type="ARBA" id="ARBA00022927"/>
    </source>
</evidence>
<organism evidence="9 10">
    <name type="scientific">Rhizoclosmatium globosum</name>
    <dbReference type="NCBI Taxonomy" id="329046"/>
    <lineage>
        <taxon>Eukaryota</taxon>
        <taxon>Fungi</taxon>
        <taxon>Fungi incertae sedis</taxon>
        <taxon>Chytridiomycota</taxon>
        <taxon>Chytridiomycota incertae sedis</taxon>
        <taxon>Chytridiomycetes</taxon>
        <taxon>Chytridiales</taxon>
        <taxon>Chytriomycetaceae</taxon>
        <taxon>Rhizoclosmatium</taxon>
    </lineage>
</organism>
<protein>
    <recommendedName>
        <fullName evidence="8">PX domain-containing protein</fullName>
    </recommendedName>
</protein>
<evidence type="ECO:0000259" key="8">
    <source>
        <dbReference type="PROSITE" id="PS50195"/>
    </source>
</evidence>
<accession>A0A1Y2C489</accession>
<sequence>MHPTLQIPPIPDKQSIADYAVNPLSKPKEDPKLIDSRKRLLQLFLNRVAMHPILKREHIFHGFLEGDRMGKSWAQVLEASGVAHFLKVKDAKKAANSLKLADSLLKNPDPHFLAAEEYTSNLVNSLGCSQISETYEQAFAGLCSAGTDLGQTYNAWSLTETSGFPST</sequence>
<dbReference type="SUPFAM" id="SSF64268">
    <property type="entry name" value="PX domain"/>
    <property type="match status" value="1"/>
</dbReference>
<dbReference type="Pfam" id="PF00787">
    <property type="entry name" value="PX"/>
    <property type="match status" value="1"/>
</dbReference>
<keyword evidence="3" id="KW-0813">Transport</keyword>